<dbReference type="KEGG" id="orp:MOP44_20035"/>
<dbReference type="Proteomes" id="UP001059380">
    <property type="component" value="Chromosome"/>
</dbReference>
<name>A0A9J7BPJ1_9BACT</name>
<evidence type="ECO:0008006" key="4">
    <source>
        <dbReference type="Google" id="ProtNLM"/>
    </source>
</evidence>
<protein>
    <recommendedName>
        <fullName evidence="4">DUF1579 domain-containing protein</fullName>
    </recommendedName>
</protein>
<accession>A0A9J7BPJ1</accession>
<feature type="signal peptide" evidence="1">
    <location>
        <begin position="1"/>
        <end position="23"/>
    </location>
</feature>
<dbReference type="RefSeq" id="WP_260792119.1">
    <property type="nucleotide sequence ID" value="NZ_CP093313.1"/>
</dbReference>
<evidence type="ECO:0000313" key="2">
    <source>
        <dbReference type="EMBL" id="UWZ82846.1"/>
    </source>
</evidence>
<keyword evidence="1" id="KW-0732">Signal</keyword>
<dbReference type="EMBL" id="CP093313">
    <property type="protein sequence ID" value="UWZ82846.1"/>
    <property type="molecule type" value="Genomic_DNA"/>
</dbReference>
<evidence type="ECO:0000313" key="3">
    <source>
        <dbReference type="Proteomes" id="UP001059380"/>
    </source>
</evidence>
<feature type="chain" id="PRO_5039915109" description="DUF1579 domain-containing protein" evidence="1">
    <location>
        <begin position="24"/>
        <end position="179"/>
    </location>
</feature>
<gene>
    <name evidence="2" type="ORF">MOP44_20035</name>
</gene>
<evidence type="ECO:0000256" key="1">
    <source>
        <dbReference type="SAM" id="SignalP"/>
    </source>
</evidence>
<dbReference type="AlphaFoldDB" id="A0A9J7BPJ1"/>
<proteinExistence type="predicted"/>
<sequence length="179" mass="19843">MTCLIYRSLLVFCTALCAISLSAQDSKRLAALPTNGFDFAGTWGCEGAFRNKKIHRSIYTGSAVLDGKWLELTERDTEPVSGYVAKYLIGYDPNQKQLVEFDANSFGTAVYSSEMGWQNGVLVMTSPISSDAKATYVINRFVYSITGKDSFTVEWQISRTSTANWETADHLSCTRAPMQ</sequence>
<organism evidence="2 3">
    <name type="scientific">Occallatibacter riparius</name>
    <dbReference type="NCBI Taxonomy" id="1002689"/>
    <lineage>
        <taxon>Bacteria</taxon>
        <taxon>Pseudomonadati</taxon>
        <taxon>Acidobacteriota</taxon>
        <taxon>Terriglobia</taxon>
        <taxon>Terriglobales</taxon>
        <taxon>Acidobacteriaceae</taxon>
        <taxon>Occallatibacter</taxon>
    </lineage>
</organism>
<reference evidence="2" key="1">
    <citation type="submission" date="2021-04" db="EMBL/GenBank/DDBJ databases">
        <title>Phylogenetic analysis of Acidobacteriaceae.</title>
        <authorList>
            <person name="Qiu L."/>
            <person name="Zhang Q."/>
        </authorList>
    </citation>
    <scope>NUCLEOTIDE SEQUENCE</scope>
    <source>
        <strain evidence="2">DSM 25168</strain>
    </source>
</reference>
<keyword evidence="3" id="KW-1185">Reference proteome</keyword>